<keyword evidence="2" id="KW-0479">Metal-binding</keyword>
<dbReference type="GO" id="GO:0006020">
    <property type="term" value="P:inositol metabolic process"/>
    <property type="evidence" value="ECO:0007669"/>
    <property type="project" value="TreeGrafter"/>
</dbReference>
<dbReference type="GO" id="GO:0046872">
    <property type="term" value="F:metal ion binding"/>
    <property type="evidence" value="ECO:0007669"/>
    <property type="project" value="UniProtKB-KW"/>
</dbReference>
<evidence type="ECO:0000313" key="4">
    <source>
        <dbReference type="Proteomes" id="UP000243180"/>
    </source>
</evidence>
<comment type="cofactor">
    <cofactor evidence="2">
        <name>Mg(2+)</name>
        <dbReference type="ChEBI" id="CHEBI:18420"/>
    </cofactor>
</comment>
<dbReference type="InterPro" id="IPR000760">
    <property type="entry name" value="Inositol_monophosphatase-like"/>
</dbReference>
<feature type="binding site" evidence="2">
    <location>
        <position position="96"/>
    </location>
    <ligand>
        <name>Mg(2+)</name>
        <dbReference type="ChEBI" id="CHEBI:18420"/>
        <label>1</label>
        <note>catalytic</note>
    </ligand>
</feature>
<dbReference type="RefSeq" id="WP_096359284.1">
    <property type="nucleotide sequence ID" value="NZ_AP014879.1"/>
</dbReference>
<dbReference type="GO" id="GO:0008934">
    <property type="term" value="F:inositol monophosphate 1-phosphatase activity"/>
    <property type="evidence" value="ECO:0007669"/>
    <property type="project" value="TreeGrafter"/>
</dbReference>
<comment type="similarity">
    <text evidence="1">Belongs to the inositol monophosphatase superfamily.</text>
</comment>
<feature type="binding site" evidence="2">
    <location>
        <position position="95"/>
    </location>
    <ligand>
        <name>Mg(2+)</name>
        <dbReference type="ChEBI" id="CHEBI:18420"/>
        <label>1</label>
        <note>catalytic</note>
    </ligand>
</feature>
<reference evidence="3 4" key="1">
    <citation type="submission" date="2015-05" db="EMBL/GenBank/DDBJ databases">
        <title>Complete genome sequence of a sulfur-oxidizing gammaproteobacterium strain HA5.</title>
        <authorList>
            <person name="Miura A."/>
            <person name="Kojima H."/>
            <person name="Fukui M."/>
        </authorList>
    </citation>
    <scope>NUCLEOTIDE SEQUENCE [LARGE SCALE GENOMIC DNA]</scope>
    <source>
        <strain evidence="3 4">HA5</strain>
    </source>
</reference>
<dbReference type="GO" id="GO:0007165">
    <property type="term" value="P:signal transduction"/>
    <property type="evidence" value="ECO:0007669"/>
    <property type="project" value="TreeGrafter"/>
</dbReference>
<dbReference type="OrthoDB" id="9785695at2"/>
<accession>A0A1B4XCQ1</accession>
<feature type="binding site" evidence="2">
    <location>
        <position position="77"/>
    </location>
    <ligand>
        <name>Mg(2+)</name>
        <dbReference type="ChEBI" id="CHEBI:18420"/>
        <label>1</label>
        <note>catalytic</note>
    </ligand>
</feature>
<dbReference type="SUPFAM" id="SSF56655">
    <property type="entry name" value="Carbohydrate phosphatase"/>
    <property type="match status" value="1"/>
</dbReference>
<keyword evidence="4" id="KW-1185">Reference proteome</keyword>
<feature type="binding site" evidence="2">
    <location>
        <position position="93"/>
    </location>
    <ligand>
        <name>Mg(2+)</name>
        <dbReference type="ChEBI" id="CHEBI:18420"/>
        <label>2</label>
    </ligand>
</feature>
<evidence type="ECO:0000313" key="3">
    <source>
        <dbReference type="EMBL" id="BAV32607.1"/>
    </source>
</evidence>
<feature type="binding site" evidence="2">
    <location>
        <position position="222"/>
    </location>
    <ligand>
        <name>Mg(2+)</name>
        <dbReference type="ChEBI" id="CHEBI:18420"/>
        <label>1</label>
        <note>catalytic</note>
    </ligand>
</feature>
<gene>
    <name evidence="3" type="ORF">SCL_0285</name>
</gene>
<dbReference type="EMBL" id="AP014879">
    <property type="protein sequence ID" value="BAV32607.1"/>
    <property type="molecule type" value="Genomic_DNA"/>
</dbReference>
<dbReference type="Pfam" id="PF00459">
    <property type="entry name" value="Inositol_P"/>
    <property type="match status" value="1"/>
</dbReference>
<name>A0A1B4XCQ1_9GAMM</name>
<dbReference type="Gene3D" id="3.30.540.10">
    <property type="entry name" value="Fructose-1,6-Bisphosphatase, subunit A, domain 1"/>
    <property type="match status" value="1"/>
</dbReference>
<dbReference type="PANTHER" id="PTHR20854:SF4">
    <property type="entry name" value="INOSITOL-1-MONOPHOSPHATASE-RELATED"/>
    <property type="match status" value="1"/>
</dbReference>
<dbReference type="PANTHER" id="PTHR20854">
    <property type="entry name" value="INOSITOL MONOPHOSPHATASE"/>
    <property type="match status" value="1"/>
</dbReference>
<keyword evidence="2" id="KW-0460">Magnesium</keyword>
<dbReference type="Proteomes" id="UP000243180">
    <property type="component" value="Chromosome"/>
</dbReference>
<dbReference type="Gene3D" id="3.40.190.80">
    <property type="match status" value="1"/>
</dbReference>
<dbReference type="KEGG" id="slim:SCL_0285"/>
<protein>
    <submittedName>
        <fullName evidence="3">Histidinol phosphate phosphatase</fullName>
    </submittedName>
</protein>
<evidence type="ECO:0000256" key="1">
    <source>
        <dbReference type="ARBA" id="ARBA00009759"/>
    </source>
</evidence>
<dbReference type="PRINTS" id="PR00377">
    <property type="entry name" value="IMPHPHTASES"/>
</dbReference>
<dbReference type="InParanoid" id="A0A1B4XCQ1"/>
<proteinExistence type="inferred from homology"/>
<organism evidence="3 4">
    <name type="scientific">Sulfuricaulis limicola</name>
    <dbReference type="NCBI Taxonomy" id="1620215"/>
    <lineage>
        <taxon>Bacteria</taxon>
        <taxon>Pseudomonadati</taxon>
        <taxon>Pseudomonadota</taxon>
        <taxon>Gammaproteobacteria</taxon>
        <taxon>Acidiferrobacterales</taxon>
        <taxon>Acidiferrobacteraceae</taxon>
        <taxon>Sulfuricaulis</taxon>
    </lineage>
</organism>
<evidence type="ECO:0000256" key="2">
    <source>
        <dbReference type="PIRSR" id="PIRSR600760-2"/>
    </source>
</evidence>
<dbReference type="AlphaFoldDB" id="A0A1B4XCQ1"/>
<sequence length="271" mass="29990">MVDIRNEIPPRDIAQFLARALEFSASARALILSLLAAGFEVKRKPDRSFVTSADLRVEQRLRELIGKHFPDHGIIGEEYPPTRPEAPFQWIMDPIDGTEDFVQRMPAFGSILALHYRGEPVVGVIDHPVLDIRVSAGLGLGTHRNGERVILTDLDPAVIDGSERVMLPARANFTKHRDDGALFDAVARAHPNHRIYRTCFSHICAILGMADAAIDYGNPIWDLAASRILMEEAGGKFLGVRAWDVPGVGRVYGSIMGKPTLVDRLATHFNQ</sequence>